<protein>
    <submittedName>
        <fullName evidence="2">Uncharacterized protein</fullName>
    </submittedName>
</protein>
<dbReference type="Proteomes" id="UP001372714">
    <property type="component" value="Chromosome"/>
</dbReference>
<keyword evidence="3" id="KW-1185">Reference proteome</keyword>
<name>A0ABZ2FK29_9PSED</name>
<reference evidence="2 3" key="1">
    <citation type="submission" date="2024-02" db="EMBL/GenBank/DDBJ databases">
        <title>The whole genome sequence of Pseudomonas benzopyrenica MLY92.</title>
        <authorList>
            <person name="Liu Y."/>
        </authorList>
    </citation>
    <scope>NUCLEOTIDE SEQUENCE [LARGE SCALE GENOMIC DNA]</scope>
    <source>
        <strain evidence="2 3">MLY92</strain>
    </source>
</reference>
<dbReference type="RefSeq" id="WP_338544699.1">
    <property type="nucleotide sequence ID" value="NZ_CP145723.1"/>
</dbReference>
<accession>A0ABZ2FK29</accession>
<feature type="region of interest" description="Disordered" evidence="1">
    <location>
        <begin position="80"/>
        <end position="119"/>
    </location>
</feature>
<evidence type="ECO:0000256" key="1">
    <source>
        <dbReference type="SAM" id="MobiDB-lite"/>
    </source>
</evidence>
<organism evidence="2 3">
    <name type="scientific">Pseudomonas benzopyrenica</name>
    <dbReference type="NCBI Taxonomy" id="2993566"/>
    <lineage>
        <taxon>Bacteria</taxon>
        <taxon>Pseudomonadati</taxon>
        <taxon>Pseudomonadota</taxon>
        <taxon>Gammaproteobacteria</taxon>
        <taxon>Pseudomonadales</taxon>
        <taxon>Pseudomonadaceae</taxon>
        <taxon>Pseudomonas</taxon>
    </lineage>
</organism>
<dbReference type="EMBL" id="CP145723">
    <property type="protein sequence ID" value="WWM65050.1"/>
    <property type="molecule type" value="Genomic_DNA"/>
</dbReference>
<proteinExistence type="predicted"/>
<evidence type="ECO:0000313" key="3">
    <source>
        <dbReference type="Proteomes" id="UP001372714"/>
    </source>
</evidence>
<gene>
    <name evidence="2" type="ORF">V6W80_15090</name>
</gene>
<evidence type="ECO:0000313" key="2">
    <source>
        <dbReference type="EMBL" id="WWM65050.1"/>
    </source>
</evidence>
<sequence>MTTPTLSYRFGESVGTALREIIRSVRNAQAQARAARPSIAPAERRVVEFPQPIVSAAVLEEMDHVPAFVRRNAIDLNTWFKQNTQEAQPEKPKRERKPRKPKAAASVTEPVQAPAPRVLRPGSLDQLIAPFDPEVALAS</sequence>